<proteinExistence type="predicted"/>
<name>A0A383EWR1_9ZZZZ</name>
<accession>A0A383EWR1</accession>
<feature type="compositionally biased region" description="Low complexity" evidence="1">
    <location>
        <begin position="36"/>
        <end position="67"/>
    </location>
</feature>
<gene>
    <name evidence="3" type="ORF">METZ01_LOCUS513727</name>
</gene>
<protein>
    <submittedName>
        <fullName evidence="3">Uncharacterized protein</fullName>
    </submittedName>
</protein>
<feature type="compositionally biased region" description="Basic and acidic residues" evidence="1">
    <location>
        <begin position="68"/>
        <end position="80"/>
    </location>
</feature>
<evidence type="ECO:0000256" key="2">
    <source>
        <dbReference type="SAM" id="Phobius"/>
    </source>
</evidence>
<feature type="non-terminal residue" evidence="3">
    <location>
        <position position="1"/>
    </location>
</feature>
<feature type="region of interest" description="Disordered" evidence="1">
    <location>
        <begin position="1"/>
        <end position="80"/>
    </location>
</feature>
<sequence>PPGLQQGLPPGVPPVRDGNLLPDPSDPISGEAPQDEAQAPVKAAPAAAAQENPEAAQKAPATPVEAAKPAEKKAPAPKAHVDVQKGRAIFLSSVDMLKNDFVRDTRQMQIYWLNFEFFRTCIEIFALDASLNEIKDKTMTVRTWKDGAVEKEEWIKILNLAGIPLLVGLYGLVRYLRRKKHSVAYERDFLQGR</sequence>
<keyword evidence="2" id="KW-1133">Transmembrane helix</keyword>
<evidence type="ECO:0000313" key="3">
    <source>
        <dbReference type="EMBL" id="SVE60873.1"/>
    </source>
</evidence>
<keyword evidence="2" id="KW-0812">Transmembrane</keyword>
<reference evidence="3" key="1">
    <citation type="submission" date="2018-05" db="EMBL/GenBank/DDBJ databases">
        <authorList>
            <person name="Lanie J.A."/>
            <person name="Ng W.-L."/>
            <person name="Kazmierczak K.M."/>
            <person name="Andrzejewski T.M."/>
            <person name="Davidsen T.M."/>
            <person name="Wayne K.J."/>
            <person name="Tettelin H."/>
            <person name="Glass J.I."/>
            <person name="Rusch D."/>
            <person name="Podicherti R."/>
            <person name="Tsui H.-C.T."/>
            <person name="Winkler M.E."/>
        </authorList>
    </citation>
    <scope>NUCLEOTIDE SEQUENCE</scope>
</reference>
<organism evidence="3">
    <name type="scientific">marine metagenome</name>
    <dbReference type="NCBI Taxonomy" id="408172"/>
    <lineage>
        <taxon>unclassified sequences</taxon>
        <taxon>metagenomes</taxon>
        <taxon>ecological metagenomes</taxon>
    </lineage>
</organism>
<dbReference type="AlphaFoldDB" id="A0A383EWR1"/>
<keyword evidence="2" id="KW-0472">Membrane</keyword>
<feature type="transmembrane region" description="Helical" evidence="2">
    <location>
        <begin position="154"/>
        <end position="173"/>
    </location>
</feature>
<evidence type="ECO:0000256" key="1">
    <source>
        <dbReference type="SAM" id="MobiDB-lite"/>
    </source>
</evidence>
<dbReference type="EMBL" id="UINC01229241">
    <property type="protein sequence ID" value="SVE60873.1"/>
    <property type="molecule type" value="Genomic_DNA"/>
</dbReference>